<dbReference type="InterPro" id="IPR013783">
    <property type="entry name" value="Ig-like_fold"/>
</dbReference>
<evidence type="ECO:0008006" key="3">
    <source>
        <dbReference type="Google" id="ProtNLM"/>
    </source>
</evidence>
<proteinExistence type="predicted"/>
<dbReference type="EMBL" id="AOHX01000058">
    <property type="protein sequence ID" value="ELY40942.1"/>
    <property type="molecule type" value="Genomic_DNA"/>
</dbReference>
<accession>L9VVC4</accession>
<gene>
    <name evidence="1" type="ORF">C495_16935</name>
</gene>
<evidence type="ECO:0000313" key="1">
    <source>
        <dbReference type="EMBL" id="ELY40942.1"/>
    </source>
</evidence>
<keyword evidence="2" id="KW-1185">Reference proteome</keyword>
<dbReference type="STRING" id="1230460.C495_16935"/>
<sequence length="82" mass="9101">MTLENDGNCGGRYTVESILDGEQYEEYNAFVGPSQTKHVTFTYVFEKPGTYTITVGDQSVGTAERPSSRDANFRFGCTIDTE</sequence>
<organism evidence="1 2">
    <name type="scientific">Natronorubrum sulfidifaciens JCM 14089</name>
    <dbReference type="NCBI Taxonomy" id="1230460"/>
    <lineage>
        <taxon>Archaea</taxon>
        <taxon>Methanobacteriati</taxon>
        <taxon>Methanobacteriota</taxon>
        <taxon>Stenosarchaea group</taxon>
        <taxon>Halobacteria</taxon>
        <taxon>Halobacteriales</taxon>
        <taxon>Natrialbaceae</taxon>
        <taxon>Natronorubrum</taxon>
    </lineage>
</organism>
<evidence type="ECO:0000313" key="2">
    <source>
        <dbReference type="Proteomes" id="UP000011661"/>
    </source>
</evidence>
<name>L9VVC4_9EURY</name>
<protein>
    <recommendedName>
        <fullName evidence="3">CARDB domain-containing protein</fullName>
    </recommendedName>
</protein>
<dbReference type="PATRIC" id="fig|1230460.4.peg.3429"/>
<comment type="caution">
    <text evidence="1">The sequence shown here is derived from an EMBL/GenBank/DDBJ whole genome shotgun (WGS) entry which is preliminary data.</text>
</comment>
<dbReference type="Gene3D" id="2.60.40.10">
    <property type="entry name" value="Immunoglobulins"/>
    <property type="match status" value="1"/>
</dbReference>
<reference evidence="1 2" key="1">
    <citation type="journal article" date="2014" name="PLoS Genet.">
        <title>Phylogenetically driven sequencing of extremely halophilic archaea reveals strategies for static and dynamic osmo-response.</title>
        <authorList>
            <person name="Becker E.A."/>
            <person name="Seitzer P.M."/>
            <person name="Tritt A."/>
            <person name="Larsen D."/>
            <person name="Krusor M."/>
            <person name="Yao A.I."/>
            <person name="Wu D."/>
            <person name="Madern D."/>
            <person name="Eisen J.A."/>
            <person name="Darling A.E."/>
            <person name="Facciotti M.T."/>
        </authorList>
    </citation>
    <scope>NUCLEOTIDE SEQUENCE [LARGE SCALE GENOMIC DNA]</scope>
    <source>
        <strain evidence="1 2">JCM 14089</strain>
    </source>
</reference>
<dbReference type="AlphaFoldDB" id="L9VVC4"/>
<dbReference type="Proteomes" id="UP000011661">
    <property type="component" value="Unassembled WGS sequence"/>
</dbReference>